<organism evidence="1 2">
    <name type="scientific">Caenorhabditis auriculariae</name>
    <dbReference type="NCBI Taxonomy" id="2777116"/>
    <lineage>
        <taxon>Eukaryota</taxon>
        <taxon>Metazoa</taxon>
        <taxon>Ecdysozoa</taxon>
        <taxon>Nematoda</taxon>
        <taxon>Chromadorea</taxon>
        <taxon>Rhabditida</taxon>
        <taxon>Rhabditina</taxon>
        <taxon>Rhabditomorpha</taxon>
        <taxon>Rhabditoidea</taxon>
        <taxon>Rhabditidae</taxon>
        <taxon>Peloderinae</taxon>
        <taxon>Caenorhabditis</taxon>
    </lineage>
</organism>
<accession>A0A8S1HYT9</accession>
<reference evidence="1" key="1">
    <citation type="submission" date="2020-10" db="EMBL/GenBank/DDBJ databases">
        <authorList>
            <person name="Kikuchi T."/>
        </authorList>
    </citation>
    <scope>NUCLEOTIDE SEQUENCE</scope>
    <source>
        <strain evidence="1">NKZ352</strain>
    </source>
</reference>
<comment type="caution">
    <text evidence="1">The sequence shown here is derived from an EMBL/GenBank/DDBJ whole genome shotgun (WGS) entry which is preliminary data.</text>
</comment>
<protein>
    <submittedName>
        <fullName evidence="1">Uncharacterized protein</fullName>
    </submittedName>
</protein>
<dbReference type="AlphaFoldDB" id="A0A8S1HYT9"/>
<evidence type="ECO:0000313" key="2">
    <source>
        <dbReference type="Proteomes" id="UP000835052"/>
    </source>
</evidence>
<keyword evidence="2" id="KW-1185">Reference proteome</keyword>
<sequence length="87" mass="9770">MSITSQVAALPLRWLVVSRFADHSLPTLIALTAHFTPAIRLISDGFMDPAYLRNFVEKLIENGSSDRLGGNDLTELARFYKQFTQKS</sequence>
<dbReference type="EMBL" id="CAJGYM010000126">
    <property type="protein sequence ID" value="CAD6198443.1"/>
    <property type="molecule type" value="Genomic_DNA"/>
</dbReference>
<gene>
    <name evidence="1" type="ORF">CAUJ_LOCUS14349</name>
</gene>
<name>A0A8S1HYT9_9PELO</name>
<proteinExistence type="predicted"/>
<dbReference type="Proteomes" id="UP000835052">
    <property type="component" value="Unassembled WGS sequence"/>
</dbReference>
<evidence type="ECO:0000313" key="1">
    <source>
        <dbReference type="EMBL" id="CAD6198443.1"/>
    </source>
</evidence>